<dbReference type="PROSITE" id="PS50889">
    <property type="entry name" value="S4"/>
    <property type="match status" value="1"/>
</dbReference>
<dbReference type="PANTHER" id="PTHR11831">
    <property type="entry name" value="30S 40S RIBOSOMAL PROTEIN"/>
    <property type="match status" value="1"/>
</dbReference>
<dbReference type="InterPro" id="IPR001912">
    <property type="entry name" value="Ribosomal_uS4_N"/>
</dbReference>
<sequence>MNKQSKYKICRRLGSGVYEKCQTQKFALSESKKNDQKKKGRRKQVTDYGKQLIEKQKLRFTYDLKEGQLVKYVNNVMAQKGINIYEKLFQDIESRLDNTVFRLGLAETRAKARQIVNHGHITVNGKKLNIPSYKVSVGETVGIRIQSVGKVLFADLSDRMKDSTIPTWLSFDISKNEGQVLGLPKMSDGEIFDLRSVFEFYSR</sequence>
<dbReference type="PROSITE" id="PS00632">
    <property type="entry name" value="RIBOSOMAL_S4"/>
    <property type="match status" value="1"/>
</dbReference>
<comment type="caution">
    <text evidence="11">The sequence shown here is derived from an EMBL/GenBank/DDBJ whole genome shotgun (WGS) entry which is preliminary data.</text>
</comment>
<dbReference type="HAMAP" id="MF_01306_B">
    <property type="entry name" value="Ribosomal_uS4_B"/>
    <property type="match status" value="1"/>
</dbReference>
<gene>
    <name evidence="7" type="primary">rpsD</name>
    <name evidence="11" type="ORF">A2442_01785</name>
</gene>
<keyword evidence="3 7" id="KW-0694">RNA-binding</keyword>
<evidence type="ECO:0000313" key="12">
    <source>
        <dbReference type="Proteomes" id="UP000179003"/>
    </source>
</evidence>
<feature type="domain" description="Small ribosomal subunit protein uS4 N-terminal" evidence="10">
    <location>
        <begin position="1"/>
        <end position="93"/>
    </location>
</feature>
<dbReference type="SMART" id="SM00363">
    <property type="entry name" value="S4"/>
    <property type="match status" value="1"/>
</dbReference>
<accession>A0A1F5EK59</accession>
<dbReference type="Pfam" id="PF01479">
    <property type="entry name" value="S4"/>
    <property type="match status" value="1"/>
</dbReference>
<dbReference type="GO" id="GO:0015935">
    <property type="term" value="C:small ribosomal subunit"/>
    <property type="evidence" value="ECO:0007669"/>
    <property type="project" value="InterPro"/>
</dbReference>
<keyword evidence="5 7" id="KW-0687">Ribonucleoprotein</keyword>
<evidence type="ECO:0000259" key="9">
    <source>
        <dbReference type="SMART" id="SM00363"/>
    </source>
</evidence>
<dbReference type="GO" id="GO:0042274">
    <property type="term" value="P:ribosomal small subunit biogenesis"/>
    <property type="evidence" value="ECO:0007669"/>
    <property type="project" value="TreeGrafter"/>
</dbReference>
<dbReference type="GO" id="GO:0006412">
    <property type="term" value="P:translation"/>
    <property type="evidence" value="ECO:0007669"/>
    <property type="project" value="UniProtKB-UniRule"/>
</dbReference>
<dbReference type="NCBIfam" id="TIGR01017">
    <property type="entry name" value="rpsD_bact"/>
    <property type="match status" value="1"/>
</dbReference>
<dbReference type="Pfam" id="PF00163">
    <property type="entry name" value="Ribosomal_S4"/>
    <property type="match status" value="1"/>
</dbReference>
<dbReference type="InterPro" id="IPR022801">
    <property type="entry name" value="Ribosomal_uS4"/>
</dbReference>
<name>A0A1F5EK59_9BACT</name>
<dbReference type="EMBL" id="MFAE01000001">
    <property type="protein sequence ID" value="OGD67765.1"/>
    <property type="molecule type" value="Genomic_DNA"/>
</dbReference>
<evidence type="ECO:0000256" key="3">
    <source>
        <dbReference type="ARBA" id="ARBA00022884"/>
    </source>
</evidence>
<dbReference type="AlphaFoldDB" id="A0A1F5EK59"/>
<evidence type="ECO:0000259" key="10">
    <source>
        <dbReference type="SMART" id="SM01390"/>
    </source>
</evidence>
<dbReference type="SUPFAM" id="SSF55174">
    <property type="entry name" value="Alpha-L RNA-binding motif"/>
    <property type="match status" value="1"/>
</dbReference>
<feature type="domain" description="RNA-binding S4" evidence="9">
    <location>
        <begin position="94"/>
        <end position="157"/>
    </location>
</feature>
<comment type="subunit">
    <text evidence="7">Part of the 30S ribosomal subunit. Contacts protein S5. The interaction surface between S4 and S5 is involved in control of translational fidelity.</text>
</comment>
<dbReference type="PANTHER" id="PTHR11831:SF4">
    <property type="entry name" value="SMALL RIBOSOMAL SUBUNIT PROTEIN US4M"/>
    <property type="match status" value="1"/>
</dbReference>
<evidence type="ECO:0000256" key="6">
    <source>
        <dbReference type="ARBA" id="ARBA00035254"/>
    </source>
</evidence>
<comment type="similarity">
    <text evidence="1 7 8">Belongs to the universal ribosomal protein uS4 family.</text>
</comment>
<evidence type="ECO:0000256" key="8">
    <source>
        <dbReference type="RuleBase" id="RU003699"/>
    </source>
</evidence>
<dbReference type="InterPro" id="IPR005709">
    <property type="entry name" value="Ribosomal_uS4_bac-type"/>
</dbReference>
<dbReference type="InterPro" id="IPR018079">
    <property type="entry name" value="Ribosomal_uS4_CS"/>
</dbReference>
<dbReference type="InterPro" id="IPR036986">
    <property type="entry name" value="S4_RNA-bd_sf"/>
</dbReference>
<dbReference type="GO" id="GO:0003735">
    <property type="term" value="F:structural constituent of ribosome"/>
    <property type="evidence" value="ECO:0007669"/>
    <property type="project" value="InterPro"/>
</dbReference>
<evidence type="ECO:0000256" key="7">
    <source>
        <dbReference type="HAMAP-Rule" id="MF_01306"/>
    </source>
</evidence>
<dbReference type="InterPro" id="IPR002942">
    <property type="entry name" value="S4_RNA-bd"/>
</dbReference>
<evidence type="ECO:0000256" key="5">
    <source>
        <dbReference type="ARBA" id="ARBA00023274"/>
    </source>
</evidence>
<reference evidence="11 12" key="1">
    <citation type="journal article" date="2016" name="Nat. Commun.">
        <title>Thousands of microbial genomes shed light on interconnected biogeochemical processes in an aquifer system.</title>
        <authorList>
            <person name="Anantharaman K."/>
            <person name="Brown C.T."/>
            <person name="Hug L.A."/>
            <person name="Sharon I."/>
            <person name="Castelle C.J."/>
            <person name="Probst A.J."/>
            <person name="Thomas B.C."/>
            <person name="Singh A."/>
            <person name="Wilkins M.J."/>
            <person name="Karaoz U."/>
            <person name="Brodie E.L."/>
            <person name="Williams K.H."/>
            <person name="Hubbard S.S."/>
            <person name="Banfield J.F."/>
        </authorList>
    </citation>
    <scope>NUCLEOTIDE SEQUENCE [LARGE SCALE GENOMIC DNA]</scope>
</reference>
<dbReference type="CDD" id="cd00165">
    <property type="entry name" value="S4"/>
    <property type="match status" value="1"/>
</dbReference>
<comment type="function">
    <text evidence="7">With S5 and S12 plays an important role in translational accuracy.</text>
</comment>
<keyword evidence="4 7" id="KW-0689">Ribosomal protein</keyword>
<evidence type="ECO:0000256" key="1">
    <source>
        <dbReference type="ARBA" id="ARBA00007465"/>
    </source>
</evidence>
<evidence type="ECO:0000256" key="4">
    <source>
        <dbReference type="ARBA" id="ARBA00022980"/>
    </source>
</evidence>
<evidence type="ECO:0000313" key="11">
    <source>
        <dbReference type="EMBL" id="OGD67765.1"/>
    </source>
</evidence>
<dbReference type="NCBIfam" id="NF003717">
    <property type="entry name" value="PRK05327.1"/>
    <property type="match status" value="1"/>
</dbReference>
<dbReference type="GO" id="GO:0019843">
    <property type="term" value="F:rRNA binding"/>
    <property type="evidence" value="ECO:0007669"/>
    <property type="project" value="UniProtKB-UniRule"/>
</dbReference>
<dbReference type="Gene3D" id="3.10.290.10">
    <property type="entry name" value="RNA-binding S4 domain"/>
    <property type="match status" value="1"/>
</dbReference>
<dbReference type="Proteomes" id="UP000179003">
    <property type="component" value="Unassembled WGS sequence"/>
</dbReference>
<proteinExistence type="inferred from homology"/>
<protein>
    <recommendedName>
        <fullName evidence="6 7">Small ribosomal subunit protein uS4</fullName>
    </recommendedName>
</protein>
<dbReference type="STRING" id="1797582.A2442_01785"/>
<keyword evidence="2 7" id="KW-0699">rRNA-binding</keyword>
<organism evidence="11 12">
    <name type="scientific">Candidatus Campbellbacteria bacterium RIFOXYC2_FULL_35_25</name>
    <dbReference type="NCBI Taxonomy" id="1797582"/>
    <lineage>
        <taxon>Bacteria</taxon>
        <taxon>Candidatus Campbelliibacteriota</taxon>
    </lineage>
</organism>
<dbReference type="Gene3D" id="1.10.1050.10">
    <property type="entry name" value="Ribosomal Protein S4 Delta 41, Chain A, domain 1"/>
    <property type="match status" value="1"/>
</dbReference>
<comment type="function">
    <text evidence="7">One of the primary rRNA binding proteins, it binds directly to 16S rRNA where it nucleates assembly of the body of the 30S subunit.</text>
</comment>
<dbReference type="SMART" id="SM01390">
    <property type="entry name" value="Ribosomal_S4"/>
    <property type="match status" value="1"/>
</dbReference>
<evidence type="ECO:0000256" key="2">
    <source>
        <dbReference type="ARBA" id="ARBA00022730"/>
    </source>
</evidence>
<dbReference type="FunFam" id="3.10.290.10:FF:000001">
    <property type="entry name" value="30S ribosomal protein S4"/>
    <property type="match status" value="1"/>
</dbReference>